<sequence>MKILVVSDTHGRHDYLKRALAFEQSVDRILHLGDLEGGEEEICQLTSCPIDMVKGNMDSLTNLHEEMLVQAEGRRILMLHGHHMCLSSGKEKLYRAAADFNADIVLFGHTHQPLLEEYHGITLMNPGSISFPRPLGKTPSYGVIELNQGKTDKFEIRYIVG</sequence>
<dbReference type="InterPro" id="IPR024654">
    <property type="entry name" value="Calcineurin-like_PHP_lpxH"/>
</dbReference>
<gene>
    <name evidence="4" type="ORF">OCV88_08215</name>
</gene>
<feature type="domain" description="Calcineurin-like phosphoesterase" evidence="3">
    <location>
        <begin position="1"/>
        <end position="148"/>
    </location>
</feature>
<dbReference type="EC" id="3.1.4.-" evidence="2"/>
<dbReference type="RefSeq" id="WP_158425034.1">
    <property type="nucleotide sequence ID" value="NZ_JAOQJQ010000003.1"/>
</dbReference>
<evidence type="ECO:0000313" key="5">
    <source>
        <dbReference type="Proteomes" id="UP001652442"/>
    </source>
</evidence>
<name>A0ABT2TJC8_9FIRM</name>
<keyword evidence="5" id="KW-1185">Reference proteome</keyword>
<dbReference type="NCBIfam" id="TIGR00040">
    <property type="entry name" value="yfcE"/>
    <property type="match status" value="1"/>
</dbReference>
<accession>A0ABT2TJC8</accession>
<comment type="caution">
    <text evidence="4">The sequence shown here is derived from an EMBL/GenBank/DDBJ whole genome shotgun (WGS) entry which is preliminary data.</text>
</comment>
<dbReference type="InterPro" id="IPR029052">
    <property type="entry name" value="Metallo-depent_PP-like"/>
</dbReference>
<evidence type="ECO:0000256" key="2">
    <source>
        <dbReference type="RuleBase" id="RU362039"/>
    </source>
</evidence>
<dbReference type="EMBL" id="JAOQJQ010000003">
    <property type="protein sequence ID" value="MCU6762319.1"/>
    <property type="molecule type" value="Genomic_DNA"/>
</dbReference>
<dbReference type="SUPFAM" id="SSF56300">
    <property type="entry name" value="Metallo-dependent phosphatases"/>
    <property type="match status" value="1"/>
</dbReference>
<reference evidence="4 5" key="1">
    <citation type="journal article" date="2021" name="ISME Commun">
        <title>Automated analysis of genomic sequences facilitates high-throughput and comprehensive description of bacteria.</title>
        <authorList>
            <person name="Hitch T.C.A."/>
        </authorList>
    </citation>
    <scope>NUCLEOTIDE SEQUENCE [LARGE SCALE GENOMIC DNA]</scope>
    <source>
        <strain evidence="4 5">Sanger_109</strain>
    </source>
</reference>
<dbReference type="Proteomes" id="UP001652442">
    <property type="component" value="Unassembled WGS sequence"/>
</dbReference>
<evidence type="ECO:0000259" key="3">
    <source>
        <dbReference type="Pfam" id="PF12850"/>
    </source>
</evidence>
<evidence type="ECO:0000256" key="1">
    <source>
        <dbReference type="ARBA" id="ARBA00008950"/>
    </source>
</evidence>
<dbReference type="Gene3D" id="3.60.21.10">
    <property type="match status" value="1"/>
</dbReference>
<dbReference type="Pfam" id="PF12850">
    <property type="entry name" value="Metallophos_2"/>
    <property type="match status" value="1"/>
</dbReference>
<dbReference type="InterPro" id="IPR000979">
    <property type="entry name" value="Phosphodiesterase_MJ0936/Vps29"/>
</dbReference>
<organism evidence="4 5">
    <name type="scientific">Brotonthovivens ammoniilytica</name>
    <dbReference type="NCBI Taxonomy" id="2981725"/>
    <lineage>
        <taxon>Bacteria</taxon>
        <taxon>Bacillati</taxon>
        <taxon>Bacillota</taxon>
        <taxon>Clostridia</taxon>
        <taxon>Lachnospirales</taxon>
        <taxon>Lachnospiraceae</taxon>
        <taxon>Brotonthovivens</taxon>
    </lineage>
</organism>
<comment type="cofactor">
    <cofactor evidence="2">
        <name>a divalent metal cation</name>
        <dbReference type="ChEBI" id="CHEBI:60240"/>
    </cofactor>
</comment>
<evidence type="ECO:0000313" key="4">
    <source>
        <dbReference type="EMBL" id="MCU6762319.1"/>
    </source>
</evidence>
<dbReference type="CDD" id="cd00841">
    <property type="entry name" value="MPP_YfcE"/>
    <property type="match status" value="1"/>
</dbReference>
<keyword evidence="2" id="KW-0479">Metal-binding</keyword>
<dbReference type="InterPro" id="IPR041802">
    <property type="entry name" value="MPP_YfcE"/>
</dbReference>
<proteinExistence type="inferred from homology"/>
<dbReference type="PANTHER" id="PTHR11124">
    <property type="entry name" value="VACUOLAR SORTING PROTEIN VPS29"/>
    <property type="match status" value="1"/>
</dbReference>
<protein>
    <recommendedName>
        <fullName evidence="2">Phosphoesterase</fullName>
        <ecNumber evidence="2">3.1.4.-</ecNumber>
    </recommendedName>
</protein>
<comment type="similarity">
    <text evidence="1 2">Belongs to the metallophosphoesterase superfamily. YfcE family.</text>
</comment>